<evidence type="ECO:0000256" key="7">
    <source>
        <dbReference type="SAM" id="MobiDB-lite"/>
    </source>
</evidence>
<dbReference type="InterPro" id="IPR038765">
    <property type="entry name" value="Papain-like_cys_pep_sf"/>
</dbReference>
<evidence type="ECO:0000259" key="9">
    <source>
        <dbReference type="SMART" id="SM01030"/>
    </source>
</evidence>
<comment type="similarity">
    <text evidence="2">Belongs to the XPC family.</text>
</comment>
<dbReference type="GO" id="GO:0006298">
    <property type="term" value="P:mismatch repair"/>
    <property type="evidence" value="ECO:0007669"/>
    <property type="project" value="TreeGrafter"/>
</dbReference>
<dbReference type="Gene3D" id="3.30.70.2460">
    <property type="entry name" value="Rad4, beta-hairpin domain BHD3"/>
    <property type="match status" value="1"/>
</dbReference>
<dbReference type="GO" id="GO:0000111">
    <property type="term" value="C:nucleotide-excision repair factor 2 complex"/>
    <property type="evidence" value="ECO:0007669"/>
    <property type="project" value="TreeGrafter"/>
</dbReference>
<protein>
    <submittedName>
        <fullName evidence="12">DNA repair protein complementing XP-C cells</fullName>
    </submittedName>
</protein>
<keyword evidence="5" id="KW-0539">Nucleus</keyword>
<evidence type="ECO:0000256" key="2">
    <source>
        <dbReference type="ARBA" id="ARBA00009525"/>
    </source>
</evidence>
<feature type="transmembrane region" description="Helical" evidence="8">
    <location>
        <begin position="154"/>
        <end position="173"/>
    </location>
</feature>
<dbReference type="InterPro" id="IPR018326">
    <property type="entry name" value="Rad4_beta-hairpin_dom1"/>
</dbReference>
<dbReference type="GO" id="GO:0071942">
    <property type="term" value="C:XPC complex"/>
    <property type="evidence" value="ECO:0007669"/>
    <property type="project" value="TreeGrafter"/>
</dbReference>
<dbReference type="EMBL" id="KJ526622">
    <property type="protein sequence ID" value="AIL94191.1"/>
    <property type="molecule type" value="mRNA"/>
</dbReference>
<dbReference type="InterPro" id="IPR018325">
    <property type="entry name" value="Rad4/PNGase_transGLS-fold"/>
</dbReference>
<dbReference type="Gene3D" id="2.20.20.110">
    <property type="entry name" value="Rad4, beta-hairpin domain BHD1"/>
    <property type="match status" value="1"/>
</dbReference>
<feature type="domain" description="Rad4 beta-hairpin" evidence="9">
    <location>
        <begin position="466"/>
        <end position="518"/>
    </location>
</feature>
<evidence type="ECO:0000256" key="4">
    <source>
        <dbReference type="ARBA" id="ARBA00023204"/>
    </source>
</evidence>
<dbReference type="AlphaFoldDB" id="A0A088DID8"/>
<evidence type="ECO:0000313" key="12">
    <source>
        <dbReference type="EMBL" id="AIL94191.1"/>
    </source>
</evidence>
<dbReference type="InterPro" id="IPR018328">
    <property type="entry name" value="Rad4_beta-hairpin_dom3"/>
</dbReference>
<dbReference type="GO" id="GO:0003684">
    <property type="term" value="F:damaged DNA binding"/>
    <property type="evidence" value="ECO:0007669"/>
    <property type="project" value="InterPro"/>
</dbReference>
<feature type="domain" description="Rad4 beta-hairpin" evidence="10">
    <location>
        <begin position="520"/>
        <end position="576"/>
    </location>
</feature>
<evidence type="ECO:0000259" key="11">
    <source>
        <dbReference type="SMART" id="SM01032"/>
    </source>
</evidence>
<evidence type="ECO:0000256" key="6">
    <source>
        <dbReference type="SAM" id="Coils"/>
    </source>
</evidence>
<name>A0A088DID8_9BILA</name>
<dbReference type="SMART" id="SM01030">
    <property type="entry name" value="BHD_1"/>
    <property type="match status" value="1"/>
</dbReference>
<dbReference type="SMART" id="SM01031">
    <property type="entry name" value="BHD_2"/>
    <property type="match status" value="1"/>
</dbReference>
<evidence type="ECO:0000256" key="3">
    <source>
        <dbReference type="ARBA" id="ARBA00022763"/>
    </source>
</evidence>
<keyword evidence="3" id="KW-0227">DNA damage</keyword>
<sequence length="845" mass="99002">LKKSYEQVKKKPKKNEKKPIKLKENVKTRKNVAVEPKEEPLIVQDVKTELNKIDNIENKIDLLLKFESNTLKNDTQVRNSNMVSDIESNSSSEKNIDEDDDDEFEEVEMQDANLSNVNIGKEEIKITIGGKKPKKPIDLQAKMERMFKTMQKKFSVAMLKTHLLCWIAHGFFLNKLSLNLFIKALAISINSHTNSSQLINFNKDNLKNFIQSINSIFNIDSNLSLKDEFFNCGKYTQSIKLLGQALSNQKCSNYLQYLLIVAVLMRNLNIRVRICICFDVVSVNKESKKAKKKTSKTKEDEESENDEEESRNKFNTKLKKDDNKQKGKTNQKNNLILSMDESKIEIDDKNFELKTTNYRNYWLETYLEEEKYWCPFEPFSAKVDCTTWIEKRFENDVLYVVAFDNDNRIKDVTKRYSSDWCVKTRLSRVSYLDDKKLWWEKTLAYHQPLDAQIDMEEESWLKKLLLKKPLPQSVGEFKDHPLYILPRHLLKFQSIYPQNALPLTHFKNEPVYSRDHLVTLCSKQTWLKYARTVKPFEKPFKIVKGRLKRSEYKAGCRENPDLDLYGFWQTEKYQPPYARNGIVPRNEFGNVELFQPCMLPHGCVHLRNMPNLIKVCRKLKIDCAAAVVGFDAHGGFSHAVYEGWIVCEEFRDVVVDAYLEEEREANLKMIEKRQEKIYTNWKRLIKGVLVREKLRLKYGNDTEIKPKKKNLNKLIKKVANDRSKDEQDDFIEVDKVGAKLNNLNNEKANLIEENNDFNELTKKEVVLKFRNKKTRAVNKKKAKRKRVVDYESEESHQSLDENDGVSEKNVKKIQRITRSSASNLKTNVNKNLDDDEFKLSESESD</sequence>
<comment type="subcellular location">
    <subcellularLocation>
        <location evidence="1">Nucleus</location>
    </subcellularLocation>
</comment>
<accession>A0A088DID8</accession>
<proteinExistence type="evidence at transcript level"/>
<dbReference type="GO" id="GO:0006289">
    <property type="term" value="P:nucleotide-excision repair"/>
    <property type="evidence" value="ECO:0007669"/>
    <property type="project" value="InterPro"/>
</dbReference>
<feature type="region of interest" description="Disordered" evidence="7">
    <location>
        <begin position="788"/>
        <end position="845"/>
    </location>
</feature>
<feature type="compositionally biased region" description="Polar residues" evidence="7">
    <location>
        <begin position="816"/>
        <end position="830"/>
    </location>
</feature>
<dbReference type="Pfam" id="PF10403">
    <property type="entry name" value="BHD_1"/>
    <property type="match status" value="1"/>
</dbReference>
<feature type="domain" description="Rad4 beta-hairpin" evidence="11">
    <location>
        <begin position="583"/>
        <end position="658"/>
    </location>
</feature>
<organism evidence="12">
    <name type="scientific">Brachionus koreanus</name>
    <dbReference type="NCBI Taxonomy" id="1199090"/>
    <lineage>
        <taxon>Eukaryota</taxon>
        <taxon>Metazoa</taxon>
        <taxon>Spiralia</taxon>
        <taxon>Gnathifera</taxon>
        <taxon>Rotifera</taxon>
        <taxon>Eurotatoria</taxon>
        <taxon>Monogononta</taxon>
        <taxon>Pseudotrocha</taxon>
        <taxon>Ploima</taxon>
        <taxon>Brachionidae</taxon>
        <taxon>Brachionus</taxon>
    </lineage>
</organism>
<dbReference type="InterPro" id="IPR004583">
    <property type="entry name" value="DNA_repair_Rad4"/>
</dbReference>
<evidence type="ECO:0000256" key="5">
    <source>
        <dbReference type="ARBA" id="ARBA00023242"/>
    </source>
</evidence>
<dbReference type="SUPFAM" id="SSF54001">
    <property type="entry name" value="Cysteine proteinases"/>
    <property type="match status" value="1"/>
</dbReference>
<feature type="compositionally biased region" description="Acidic residues" evidence="7">
    <location>
        <begin position="300"/>
        <end position="309"/>
    </location>
</feature>
<dbReference type="InterPro" id="IPR018327">
    <property type="entry name" value="BHD_2"/>
</dbReference>
<keyword evidence="8" id="KW-1133">Transmembrane helix</keyword>
<feature type="coiled-coil region" evidence="6">
    <location>
        <begin position="733"/>
        <end position="763"/>
    </location>
</feature>
<reference evidence="12" key="1">
    <citation type="journal article" date="2014" name="Aquat. Toxicol.">
        <title>Sublethal gamma irradiation affects reproductive impairment and elevates antioxidant enzyme and DNA repair activities in the monogonont rotifer Brachionus koreanus.</title>
        <authorList>
            <person name="Han J."/>
            <person name="Won E.J."/>
            <person name="Kim I.C."/>
            <person name="Yim J.H."/>
            <person name="Lee S.J."/>
            <person name="Lee J.S."/>
        </authorList>
    </citation>
    <scope>NUCLEOTIDE SEQUENCE</scope>
</reference>
<dbReference type="Gene3D" id="3.90.260.10">
    <property type="entry name" value="Transglutaminase-like"/>
    <property type="match status" value="1"/>
</dbReference>
<dbReference type="Pfam" id="PF10404">
    <property type="entry name" value="BHD_2"/>
    <property type="match status" value="1"/>
</dbReference>
<dbReference type="GO" id="GO:0005737">
    <property type="term" value="C:cytoplasm"/>
    <property type="evidence" value="ECO:0007669"/>
    <property type="project" value="TreeGrafter"/>
</dbReference>
<feature type="region of interest" description="Disordered" evidence="7">
    <location>
        <begin position="289"/>
        <end position="332"/>
    </location>
</feature>
<dbReference type="InterPro" id="IPR042488">
    <property type="entry name" value="Rad4_BHD3_sf"/>
</dbReference>
<keyword evidence="6" id="KW-0175">Coiled coil</keyword>
<keyword evidence="4" id="KW-0234">DNA repair</keyword>
<dbReference type="Pfam" id="PF03835">
    <property type="entry name" value="Rad4"/>
    <property type="match status" value="1"/>
</dbReference>
<feature type="region of interest" description="Disordered" evidence="7">
    <location>
        <begin position="1"/>
        <end position="24"/>
    </location>
</feature>
<evidence type="ECO:0000256" key="8">
    <source>
        <dbReference type="SAM" id="Phobius"/>
    </source>
</evidence>
<dbReference type="InterPro" id="IPR036985">
    <property type="entry name" value="Transglutaminase-like_sf"/>
</dbReference>
<evidence type="ECO:0000256" key="1">
    <source>
        <dbReference type="ARBA" id="ARBA00004123"/>
    </source>
</evidence>
<feature type="compositionally biased region" description="Basic and acidic residues" evidence="7">
    <location>
        <begin position="788"/>
        <end position="810"/>
    </location>
</feature>
<dbReference type="SMART" id="SM01032">
    <property type="entry name" value="BHD_3"/>
    <property type="match status" value="1"/>
</dbReference>
<keyword evidence="8" id="KW-0812">Transmembrane</keyword>
<dbReference type="Pfam" id="PF10405">
    <property type="entry name" value="BHD_3"/>
    <property type="match status" value="1"/>
</dbReference>
<dbReference type="PANTHER" id="PTHR12135">
    <property type="entry name" value="DNA REPAIR PROTEIN XP-C / RAD4"/>
    <property type="match status" value="1"/>
</dbReference>
<keyword evidence="8" id="KW-0472">Membrane</keyword>
<evidence type="ECO:0000259" key="10">
    <source>
        <dbReference type="SMART" id="SM01031"/>
    </source>
</evidence>
<dbReference type="PANTHER" id="PTHR12135:SF0">
    <property type="entry name" value="DNA REPAIR PROTEIN COMPLEMENTING XP-C CELLS"/>
    <property type="match status" value="1"/>
</dbReference>
<feature type="non-terminal residue" evidence="12">
    <location>
        <position position="1"/>
    </location>
</feature>
<dbReference type="FunFam" id="3.30.70.2460:FF:000001">
    <property type="entry name" value="DNA repair protein Rad4 family"/>
    <property type="match status" value="1"/>
</dbReference>
<dbReference type="GO" id="GO:0003697">
    <property type="term" value="F:single-stranded DNA binding"/>
    <property type="evidence" value="ECO:0007669"/>
    <property type="project" value="TreeGrafter"/>
</dbReference>